<evidence type="ECO:0000313" key="3">
    <source>
        <dbReference type="Proteomes" id="UP000799770"/>
    </source>
</evidence>
<proteinExistence type="predicted"/>
<evidence type="ECO:0000313" key="2">
    <source>
        <dbReference type="EMBL" id="KAF2111141.1"/>
    </source>
</evidence>
<dbReference type="Proteomes" id="UP000799770">
    <property type="component" value="Unassembled WGS sequence"/>
</dbReference>
<dbReference type="EMBL" id="ML977335">
    <property type="protein sequence ID" value="KAF2111141.1"/>
    <property type="molecule type" value="Genomic_DNA"/>
</dbReference>
<organism evidence="2 3">
    <name type="scientific">Lophiotrema nucula</name>
    <dbReference type="NCBI Taxonomy" id="690887"/>
    <lineage>
        <taxon>Eukaryota</taxon>
        <taxon>Fungi</taxon>
        <taxon>Dikarya</taxon>
        <taxon>Ascomycota</taxon>
        <taxon>Pezizomycotina</taxon>
        <taxon>Dothideomycetes</taxon>
        <taxon>Pleosporomycetidae</taxon>
        <taxon>Pleosporales</taxon>
        <taxon>Lophiotremataceae</taxon>
        <taxon>Lophiotrema</taxon>
    </lineage>
</organism>
<protein>
    <submittedName>
        <fullName evidence="2">Uncharacterized protein</fullName>
    </submittedName>
</protein>
<gene>
    <name evidence="2" type="ORF">BDV96DRAFT_187394</name>
</gene>
<name>A0A6A5YYH0_9PLEO</name>
<accession>A0A6A5YYH0</accession>
<dbReference type="AlphaFoldDB" id="A0A6A5YYH0"/>
<keyword evidence="3" id="KW-1185">Reference proteome</keyword>
<dbReference type="OrthoDB" id="3685058at2759"/>
<sequence length="264" mass="28441">MIESIKDLKRGKDSYENLALEKTANQILHHMEDKDSEDNLESTRARVLANARAIYGPSRHLDVISFAATSSRKIGAAIVEHNPGGRSYIHCTSAKESSRLAAVEHLLVITEDLLERLISTEGITSSGWLPATQQAAHAATYGRSSVAEGSIAGSVTLPSVPGSVVGSRRGSVQPLEHYNHIVSPLSMHSASSHPPHHANAVELYQKPPLARTSSDSMHQPPQQNMLTIPRTNSDIIQQPKPVPAGRFPGGQHGGRVQWNLGSEG</sequence>
<feature type="region of interest" description="Disordered" evidence="1">
    <location>
        <begin position="235"/>
        <end position="264"/>
    </location>
</feature>
<reference evidence="2" key="1">
    <citation type="journal article" date="2020" name="Stud. Mycol.">
        <title>101 Dothideomycetes genomes: a test case for predicting lifestyles and emergence of pathogens.</title>
        <authorList>
            <person name="Haridas S."/>
            <person name="Albert R."/>
            <person name="Binder M."/>
            <person name="Bloem J."/>
            <person name="Labutti K."/>
            <person name="Salamov A."/>
            <person name="Andreopoulos B."/>
            <person name="Baker S."/>
            <person name="Barry K."/>
            <person name="Bills G."/>
            <person name="Bluhm B."/>
            <person name="Cannon C."/>
            <person name="Castanera R."/>
            <person name="Culley D."/>
            <person name="Daum C."/>
            <person name="Ezra D."/>
            <person name="Gonzalez J."/>
            <person name="Henrissat B."/>
            <person name="Kuo A."/>
            <person name="Liang C."/>
            <person name="Lipzen A."/>
            <person name="Lutzoni F."/>
            <person name="Magnuson J."/>
            <person name="Mondo S."/>
            <person name="Nolan M."/>
            <person name="Ohm R."/>
            <person name="Pangilinan J."/>
            <person name="Park H.-J."/>
            <person name="Ramirez L."/>
            <person name="Alfaro M."/>
            <person name="Sun H."/>
            <person name="Tritt A."/>
            <person name="Yoshinaga Y."/>
            <person name="Zwiers L.-H."/>
            <person name="Turgeon B."/>
            <person name="Goodwin S."/>
            <person name="Spatafora J."/>
            <person name="Crous P."/>
            <person name="Grigoriev I."/>
        </authorList>
    </citation>
    <scope>NUCLEOTIDE SEQUENCE</scope>
    <source>
        <strain evidence="2">CBS 627.86</strain>
    </source>
</reference>
<evidence type="ECO:0000256" key="1">
    <source>
        <dbReference type="SAM" id="MobiDB-lite"/>
    </source>
</evidence>